<protein>
    <submittedName>
        <fullName evidence="1">Uncharacterized protein</fullName>
    </submittedName>
</protein>
<dbReference type="STRING" id="1618574.UT24_C0052G0001"/>
<comment type="caution">
    <text evidence="1">The sequence shown here is derived from an EMBL/GenBank/DDBJ whole genome shotgun (WGS) entry which is preliminary data.</text>
</comment>
<evidence type="ECO:0000313" key="2">
    <source>
        <dbReference type="Proteomes" id="UP000033881"/>
    </source>
</evidence>
<organism evidence="1 2">
    <name type="scientific">Candidatus Woesebacteria bacterium GW2011_GWB1_39_12</name>
    <dbReference type="NCBI Taxonomy" id="1618574"/>
    <lineage>
        <taxon>Bacteria</taxon>
        <taxon>Candidatus Woeseibacteriota</taxon>
    </lineage>
</organism>
<dbReference type="Proteomes" id="UP000033881">
    <property type="component" value="Unassembled WGS sequence"/>
</dbReference>
<feature type="non-terminal residue" evidence="1">
    <location>
        <position position="1"/>
    </location>
</feature>
<name>A0A0G0M9Y2_9BACT</name>
<dbReference type="EMBL" id="LBWB01000052">
    <property type="protein sequence ID" value="KKQ97130.1"/>
    <property type="molecule type" value="Genomic_DNA"/>
</dbReference>
<evidence type="ECO:0000313" key="1">
    <source>
        <dbReference type="EMBL" id="KKQ97130.1"/>
    </source>
</evidence>
<proteinExistence type="predicted"/>
<accession>A0A0G0M9Y2</accession>
<dbReference type="AlphaFoldDB" id="A0A0G0M9Y2"/>
<dbReference type="PATRIC" id="fig|1618574.4.peg.1865"/>
<reference evidence="1 2" key="1">
    <citation type="journal article" date="2015" name="Nature">
        <title>rRNA introns, odd ribosomes, and small enigmatic genomes across a large radiation of phyla.</title>
        <authorList>
            <person name="Brown C.T."/>
            <person name="Hug L.A."/>
            <person name="Thomas B.C."/>
            <person name="Sharon I."/>
            <person name="Castelle C.J."/>
            <person name="Singh A."/>
            <person name="Wilkins M.J."/>
            <person name="Williams K.H."/>
            <person name="Banfield J.F."/>
        </authorList>
    </citation>
    <scope>NUCLEOTIDE SEQUENCE [LARGE SCALE GENOMIC DNA]</scope>
</reference>
<sequence length="262" mass="27280">TATSTTATSTFPRLSITTGISILGEYFENFTTYVRSLFTAGTGINISAGSISTTLGTSVDLASEVTGNLPVANLNSGTGASATTFWRGDATWGTPAGGSGVTGYIMFPILGSEATTTNFATFDTRNNHPTLDFDSVTQECAYWTDIMPHDYGAGGLTLNFHWTTSTTTTGTAGWTVAFERFDDSVLDLDVTAGGFSARTTVTALTVPGTSGVVATSTVNVANGSAMDSILAGEAFRLEVCRDVANDNTGGDVELLMVNMKEQ</sequence>
<gene>
    <name evidence="1" type="ORF">UT24_C0052G0001</name>
</gene>